<protein>
    <submittedName>
        <fullName evidence="2">Uncharacterized protein</fullName>
    </submittedName>
</protein>
<sequence>MNKFIVCLLLWLLSACTTMPQEQIVQGFKLEFGHISEVDGAYVINPNLKIISKDGVPLNRFGVRIENLDKLSYSLGYYIFKFNDVTGTYELFTTDGYWIIKPPVNVNYEAILFDDKKRFYPGSYQFVIIVAEEILQTIAFEVVSAEG</sequence>
<evidence type="ECO:0000256" key="1">
    <source>
        <dbReference type="SAM" id="SignalP"/>
    </source>
</evidence>
<dbReference type="PROSITE" id="PS51257">
    <property type="entry name" value="PROKAR_LIPOPROTEIN"/>
    <property type="match status" value="1"/>
</dbReference>
<feature type="chain" id="PRO_5047051738" evidence="1">
    <location>
        <begin position="21"/>
        <end position="147"/>
    </location>
</feature>
<dbReference type="Proteomes" id="UP000654004">
    <property type="component" value="Unassembled WGS sequence"/>
</dbReference>
<evidence type="ECO:0000313" key="2">
    <source>
        <dbReference type="EMBL" id="GGP77197.1"/>
    </source>
</evidence>
<comment type="caution">
    <text evidence="2">The sequence shown here is derived from an EMBL/GenBank/DDBJ whole genome shotgun (WGS) entry which is preliminary data.</text>
</comment>
<dbReference type="RefSeq" id="WP_188953374.1">
    <property type="nucleotide sequence ID" value="NZ_BMQW01000001.1"/>
</dbReference>
<organism evidence="2 3">
    <name type="scientific">Shewanella ulleungensis</name>
    <dbReference type="NCBI Taxonomy" id="2282699"/>
    <lineage>
        <taxon>Bacteria</taxon>
        <taxon>Pseudomonadati</taxon>
        <taxon>Pseudomonadota</taxon>
        <taxon>Gammaproteobacteria</taxon>
        <taxon>Alteromonadales</taxon>
        <taxon>Shewanellaceae</taxon>
        <taxon>Shewanella</taxon>
    </lineage>
</organism>
<feature type="signal peptide" evidence="1">
    <location>
        <begin position="1"/>
        <end position="20"/>
    </location>
</feature>
<accession>A0ABQ2QG29</accession>
<gene>
    <name evidence="2" type="ORF">GCM10009410_07170</name>
</gene>
<keyword evidence="3" id="KW-1185">Reference proteome</keyword>
<evidence type="ECO:0000313" key="3">
    <source>
        <dbReference type="Proteomes" id="UP000654004"/>
    </source>
</evidence>
<dbReference type="EMBL" id="BMQW01000001">
    <property type="protein sequence ID" value="GGP77197.1"/>
    <property type="molecule type" value="Genomic_DNA"/>
</dbReference>
<proteinExistence type="predicted"/>
<name>A0ABQ2QG29_9GAMM</name>
<keyword evidence="1" id="KW-0732">Signal</keyword>
<reference evidence="3" key="1">
    <citation type="journal article" date="2019" name="Int. J. Syst. Evol. Microbiol.">
        <title>The Global Catalogue of Microorganisms (GCM) 10K type strain sequencing project: providing services to taxonomists for standard genome sequencing and annotation.</title>
        <authorList>
            <consortium name="The Broad Institute Genomics Platform"/>
            <consortium name="The Broad Institute Genome Sequencing Center for Infectious Disease"/>
            <person name="Wu L."/>
            <person name="Ma J."/>
        </authorList>
    </citation>
    <scope>NUCLEOTIDE SEQUENCE [LARGE SCALE GENOMIC DNA]</scope>
    <source>
        <strain evidence="3">JCM 32305</strain>
    </source>
</reference>